<dbReference type="PANTHER" id="PTHR40465">
    <property type="entry name" value="CHROMOSOME 1, WHOLE GENOME SHOTGUN SEQUENCE"/>
    <property type="match status" value="1"/>
</dbReference>
<feature type="transmembrane region" description="Helical" evidence="2">
    <location>
        <begin position="21"/>
        <end position="41"/>
    </location>
</feature>
<dbReference type="InterPro" id="IPR045339">
    <property type="entry name" value="DUF6534"/>
</dbReference>
<feature type="domain" description="DUF6534" evidence="3">
    <location>
        <begin position="172"/>
        <end position="259"/>
    </location>
</feature>
<gene>
    <name evidence="4" type="ORF">HMN09_01008900</name>
</gene>
<feature type="compositionally biased region" description="Basic and acidic residues" evidence="1">
    <location>
        <begin position="300"/>
        <end position="322"/>
    </location>
</feature>
<keyword evidence="2" id="KW-0472">Membrane</keyword>
<feature type="transmembrane region" description="Helical" evidence="2">
    <location>
        <begin position="94"/>
        <end position="113"/>
    </location>
</feature>
<sequence>MATAVELPVQLLNDTLGALEIGVLVSYLLLGIVTSQMYVYYNRFPEDAVWLRATVAFVWLVETTQAALVGYGLYFLSVLDYGDRLGALSRTSPVLNGAFILTGLITVLVELFFIHRIWLLSKQFLIPIVLVILVIVYIMGILSFSVAGFKLSTWAEAEAQWGWDIEATAIVSVVLDMGITVALVSIFWKSRARGVQKTANMVDKLIAWAIETGVLTSLCSVLILAMYEVKPSSFIWLAVFVVKSRLYSNSLLASLNSRSTLRDMHKSVVPSSVPRFSETRHAEVNVEMFRVEPMRDFHSSKHDFQSSKHDFQSSKNEEEFKRSRTVSPMA</sequence>
<evidence type="ECO:0000256" key="1">
    <source>
        <dbReference type="SAM" id="MobiDB-lite"/>
    </source>
</evidence>
<keyword evidence="2" id="KW-0812">Transmembrane</keyword>
<dbReference type="AlphaFoldDB" id="A0A8H6SFT5"/>
<name>A0A8H6SFT5_MYCCL</name>
<evidence type="ECO:0000313" key="5">
    <source>
        <dbReference type="Proteomes" id="UP000613580"/>
    </source>
</evidence>
<feature type="region of interest" description="Disordered" evidence="1">
    <location>
        <begin position="300"/>
        <end position="330"/>
    </location>
</feature>
<reference evidence="4" key="1">
    <citation type="submission" date="2020-05" db="EMBL/GenBank/DDBJ databases">
        <title>Mycena genomes resolve the evolution of fungal bioluminescence.</title>
        <authorList>
            <person name="Tsai I.J."/>
        </authorList>
    </citation>
    <scope>NUCLEOTIDE SEQUENCE</scope>
    <source>
        <strain evidence="4">110903Hualien_Pintung</strain>
    </source>
</reference>
<protein>
    <recommendedName>
        <fullName evidence="3">DUF6534 domain-containing protein</fullName>
    </recommendedName>
</protein>
<feature type="transmembrane region" description="Helical" evidence="2">
    <location>
        <begin position="167"/>
        <end position="188"/>
    </location>
</feature>
<dbReference type="OrthoDB" id="2535105at2759"/>
<proteinExistence type="predicted"/>
<feature type="transmembrane region" description="Helical" evidence="2">
    <location>
        <begin position="208"/>
        <end position="227"/>
    </location>
</feature>
<dbReference type="EMBL" id="JACAZE010000015">
    <property type="protein sequence ID" value="KAF7297881.1"/>
    <property type="molecule type" value="Genomic_DNA"/>
</dbReference>
<evidence type="ECO:0000313" key="4">
    <source>
        <dbReference type="EMBL" id="KAF7297881.1"/>
    </source>
</evidence>
<dbReference type="Pfam" id="PF20152">
    <property type="entry name" value="DUF6534"/>
    <property type="match status" value="1"/>
</dbReference>
<comment type="caution">
    <text evidence="4">The sequence shown here is derived from an EMBL/GenBank/DDBJ whole genome shotgun (WGS) entry which is preliminary data.</text>
</comment>
<evidence type="ECO:0000256" key="2">
    <source>
        <dbReference type="SAM" id="Phobius"/>
    </source>
</evidence>
<keyword evidence="2" id="KW-1133">Transmembrane helix</keyword>
<dbReference type="PANTHER" id="PTHR40465:SF1">
    <property type="entry name" value="DUF6534 DOMAIN-CONTAINING PROTEIN"/>
    <property type="match status" value="1"/>
</dbReference>
<evidence type="ECO:0000259" key="3">
    <source>
        <dbReference type="Pfam" id="PF20152"/>
    </source>
</evidence>
<feature type="transmembrane region" description="Helical" evidence="2">
    <location>
        <begin position="125"/>
        <end position="147"/>
    </location>
</feature>
<accession>A0A8H6SFT5</accession>
<dbReference type="Proteomes" id="UP000613580">
    <property type="component" value="Unassembled WGS sequence"/>
</dbReference>
<keyword evidence="5" id="KW-1185">Reference proteome</keyword>
<organism evidence="4 5">
    <name type="scientific">Mycena chlorophos</name>
    <name type="common">Agaric fungus</name>
    <name type="synonym">Agaricus chlorophos</name>
    <dbReference type="NCBI Taxonomy" id="658473"/>
    <lineage>
        <taxon>Eukaryota</taxon>
        <taxon>Fungi</taxon>
        <taxon>Dikarya</taxon>
        <taxon>Basidiomycota</taxon>
        <taxon>Agaricomycotina</taxon>
        <taxon>Agaricomycetes</taxon>
        <taxon>Agaricomycetidae</taxon>
        <taxon>Agaricales</taxon>
        <taxon>Marasmiineae</taxon>
        <taxon>Mycenaceae</taxon>
        <taxon>Mycena</taxon>
    </lineage>
</organism>
<feature type="transmembrane region" description="Helical" evidence="2">
    <location>
        <begin position="53"/>
        <end position="74"/>
    </location>
</feature>